<dbReference type="AlphaFoldDB" id="A0A382ZGE9"/>
<dbReference type="NCBIfam" id="TIGR00741">
    <property type="entry name" value="yfiA"/>
    <property type="match status" value="1"/>
</dbReference>
<evidence type="ECO:0000256" key="1">
    <source>
        <dbReference type="ARBA" id="ARBA00022845"/>
    </source>
</evidence>
<dbReference type="InterPro" id="IPR036567">
    <property type="entry name" value="RHF-like"/>
</dbReference>
<dbReference type="Gene3D" id="3.30.160.100">
    <property type="entry name" value="Ribosome hibernation promotion factor-like"/>
    <property type="match status" value="1"/>
</dbReference>
<dbReference type="PANTHER" id="PTHR33231">
    <property type="entry name" value="30S RIBOSOMAL PROTEIN"/>
    <property type="match status" value="1"/>
</dbReference>
<evidence type="ECO:0000313" key="2">
    <source>
        <dbReference type="EMBL" id="SVD94360.1"/>
    </source>
</evidence>
<dbReference type="GO" id="GO:0043024">
    <property type="term" value="F:ribosomal small subunit binding"/>
    <property type="evidence" value="ECO:0007669"/>
    <property type="project" value="TreeGrafter"/>
</dbReference>
<proteinExistence type="predicted"/>
<dbReference type="PANTHER" id="PTHR33231:SF1">
    <property type="entry name" value="30S RIBOSOMAL PROTEIN"/>
    <property type="match status" value="1"/>
</dbReference>
<dbReference type="InterPro" id="IPR050574">
    <property type="entry name" value="HPF/YfiA_ribosome-assoc"/>
</dbReference>
<gene>
    <name evidence="2" type="ORF">METZ01_LOCUS447214</name>
</gene>
<evidence type="ECO:0008006" key="3">
    <source>
        <dbReference type="Google" id="ProtNLM"/>
    </source>
</evidence>
<dbReference type="EMBL" id="UINC01183552">
    <property type="protein sequence ID" value="SVD94360.1"/>
    <property type="molecule type" value="Genomic_DNA"/>
</dbReference>
<keyword evidence="1" id="KW-0810">Translation regulation</keyword>
<dbReference type="GO" id="GO:0045900">
    <property type="term" value="P:negative regulation of translational elongation"/>
    <property type="evidence" value="ECO:0007669"/>
    <property type="project" value="TreeGrafter"/>
</dbReference>
<dbReference type="InterPro" id="IPR003489">
    <property type="entry name" value="RHF/RaiA"/>
</dbReference>
<accession>A0A382ZGE9</accession>
<name>A0A382ZGE9_9ZZZZ</name>
<reference evidence="2" key="1">
    <citation type="submission" date="2018-05" db="EMBL/GenBank/DDBJ databases">
        <authorList>
            <person name="Lanie J.A."/>
            <person name="Ng W.-L."/>
            <person name="Kazmierczak K.M."/>
            <person name="Andrzejewski T.M."/>
            <person name="Davidsen T.M."/>
            <person name="Wayne K.J."/>
            <person name="Tettelin H."/>
            <person name="Glass J.I."/>
            <person name="Rusch D."/>
            <person name="Podicherti R."/>
            <person name="Tsui H.-C.T."/>
            <person name="Winkler M.E."/>
        </authorList>
    </citation>
    <scope>NUCLEOTIDE SEQUENCE</scope>
</reference>
<dbReference type="GO" id="GO:0022627">
    <property type="term" value="C:cytosolic small ribosomal subunit"/>
    <property type="evidence" value="ECO:0007669"/>
    <property type="project" value="TreeGrafter"/>
</dbReference>
<protein>
    <recommendedName>
        <fullName evidence="3">Sigma 54 modulation/S30EA ribosomal protein C-terminal domain-containing protein</fullName>
    </recommendedName>
</protein>
<dbReference type="SUPFAM" id="SSF69754">
    <property type="entry name" value="Ribosome binding protein Y (YfiA homologue)"/>
    <property type="match status" value="1"/>
</dbReference>
<sequence length="109" mass="12211">MKFQVIGKNVELTDAIKSHLDNKINKIFPNADESTDVRISLCVKKHRHIAGVTVKTNGVTLHAGDETEDLYTSMDSVLKKIEKHLKKHKARAQDLKIKSGFEIKKMSAG</sequence>
<organism evidence="2">
    <name type="scientific">marine metagenome</name>
    <dbReference type="NCBI Taxonomy" id="408172"/>
    <lineage>
        <taxon>unclassified sequences</taxon>
        <taxon>metagenomes</taxon>
        <taxon>ecological metagenomes</taxon>
    </lineage>
</organism>
<dbReference type="Pfam" id="PF02482">
    <property type="entry name" value="Ribosomal_S30AE"/>
    <property type="match status" value="1"/>
</dbReference>
<dbReference type="CDD" id="cd00552">
    <property type="entry name" value="RaiA"/>
    <property type="match status" value="1"/>
</dbReference>